<dbReference type="GO" id="GO:0016787">
    <property type="term" value="F:hydrolase activity"/>
    <property type="evidence" value="ECO:0007669"/>
    <property type="project" value="UniProtKB-KW"/>
</dbReference>
<dbReference type="PROSITE" id="PS01227">
    <property type="entry name" value="UPF0012"/>
    <property type="match status" value="1"/>
</dbReference>
<evidence type="ECO:0000256" key="2">
    <source>
        <dbReference type="ARBA" id="ARBA00022801"/>
    </source>
</evidence>
<dbReference type="Pfam" id="PF00795">
    <property type="entry name" value="CN_hydrolase"/>
    <property type="match status" value="1"/>
</dbReference>
<dbReference type="SUPFAM" id="SSF56317">
    <property type="entry name" value="Carbon-nitrogen hydrolase"/>
    <property type="match status" value="1"/>
</dbReference>
<dbReference type="RefSeq" id="WP_237852707.1">
    <property type="nucleotide sequence ID" value="NZ_JAKLWS010000004.1"/>
</dbReference>
<reference evidence="4" key="1">
    <citation type="submission" date="2022-01" db="EMBL/GenBank/DDBJ databases">
        <authorList>
            <person name="Wang Y."/>
        </authorList>
    </citation>
    <scope>NUCLEOTIDE SEQUENCE</scope>
    <source>
        <strain evidence="4">WB101</strain>
    </source>
</reference>
<evidence type="ECO:0000256" key="1">
    <source>
        <dbReference type="ARBA" id="ARBA00010613"/>
    </source>
</evidence>
<dbReference type="PROSITE" id="PS50263">
    <property type="entry name" value="CN_HYDROLASE"/>
    <property type="match status" value="1"/>
</dbReference>
<reference evidence="4" key="2">
    <citation type="submission" date="2024-05" db="EMBL/GenBank/DDBJ databases">
        <title>Rhodohalobacter halophilus gen. nov., sp. nov., a moderately halophilic member of the family Balneolaceae.</title>
        <authorList>
            <person name="Xia J."/>
        </authorList>
    </citation>
    <scope>NUCLEOTIDE SEQUENCE</scope>
    <source>
        <strain evidence="4">WB101</strain>
    </source>
</reference>
<gene>
    <name evidence="4" type="ORF">L6773_04760</name>
</gene>
<dbReference type="Proteomes" id="UP001165366">
    <property type="component" value="Unassembled WGS sequence"/>
</dbReference>
<comment type="caution">
    <text evidence="4">The sequence shown here is derived from an EMBL/GenBank/DDBJ whole genome shotgun (WGS) entry which is preliminary data.</text>
</comment>
<organism evidence="4 5">
    <name type="scientific">Rhodohalobacter sulfatireducens</name>
    <dbReference type="NCBI Taxonomy" id="2911366"/>
    <lineage>
        <taxon>Bacteria</taxon>
        <taxon>Pseudomonadati</taxon>
        <taxon>Balneolota</taxon>
        <taxon>Balneolia</taxon>
        <taxon>Balneolales</taxon>
        <taxon>Balneolaceae</taxon>
        <taxon>Rhodohalobacter</taxon>
    </lineage>
</organism>
<dbReference type="InterPro" id="IPR003010">
    <property type="entry name" value="C-N_Hydrolase"/>
</dbReference>
<keyword evidence="5" id="KW-1185">Reference proteome</keyword>
<dbReference type="Gene3D" id="3.60.110.10">
    <property type="entry name" value="Carbon-nitrogen hydrolase"/>
    <property type="match status" value="1"/>
</dbReference>
<proteinExistence type="inferred from homology"/>
<comment type="similarity">
    <text evidence="1">Belongs to the carbon-nitrogen hydrolase superfamily. NIT1/NIT2 family.</text>
</comment>
<evidence type="ECO:0000313" key="5">
    <source>
        <dbReference type="Proteomes" id="UP001165366"/>
    </source>
</evidence>
<sequence>MKISAIQLNSQPNLGQNLEMAYNFVKKAAGKGADMVALPENFAFMGDEQKRLEQAEEISRATEKALKEWAVEFEIYLLGGGYPVPVENGKVSNCARLINPNGETIALYDKIHLFDVELSEKETYRESDMVKAGRDIVVAELFEFGMKAGLSICYDVRFPELYRELVKQGADILFVPAAFTRPTGKAHWETLLKARAIENSAFVVAPAQTGKHGKKRETHGHALIIDPWGNIFADAGEEPGMAMAELKLDDLKEVRRKLPALEHRVL</sequence>
<name>A0ABS9KAI5_9BACT</name>
<accession>A0ABS9KAI5</accession>
<evidence type="ECO:0000259" key="3">
    <source>
        <dbReference type="PROSITE" id="PS50263"/>
    </source>
</evidence>
<dbReference type="CDD" id="cd07572">
    <property type="entry name" value="nit"/>
    <property type="match status" value="1"/>
</dbReference>
<dbReference type="PANTHER" id="PTHR23088:SF27">
    <property type="entry name" value="DEAMINATED GLUTATHIONE AMIDASE"/>
    <property type="match status" value="1"/>
</dbReference>
<feature type="domain" description="CN hydrolase" evidence="3">
    <location>
        <begin position="1"/>
        <end position="248"/>
    </location>
</feature>
<protein>
    <submittedName>
        <fullName evidence="4">Carbon-nitrogen hydrolase family protein</fullName>
    </submittedName>
</protein>
<dbReference type="InterPro" id="IPR045254">
    <property type="entry name" value="Nit1/2_C-N_Hydrolase"/>
</dbReference>
<dbReference type="EMBL" id="JAKLWS010000004">
    <property type="protein sequence ID" value="MCG2587863.1"/>
    <property type="molecule type" value="Genomic_DNA"/>
</dbReference>
<keyword evidence="2 4" id="KW-0378">Hydrolase</keyword>
<dbReference type="InterPro" id="IPR036526">
    <property type="entry name" value="C-N_Hydrolase_sf"/>
</dbReference>
<dbReference type="PANTHER" id="PTHR23088">
    <property type="entry name" value="NITRILASE-RELATED"/>
    <property type="match status" value="1"/>
</dbReference>
<evidence type="ECO:0000313" key="4">
    <source>
        <dbReference type="EMBL" id="MCG2587863.1"/>
    </source>
</evidence>
<dbReference type="InterPro" id="IPR001110">
    <property type="entry name" value="UPF0012_CS"/>
</dbReference>